<gene>
    <name evidence="3" type="ORF">As57867_005982</name>
</gene>
<feature type="non-terminal residue" evidence="3">
    <location>
        <position position="793"/>
    </location>
</feature>
<dbReference type="AlphaFoldDB" id="A0A6A4ZKQ5"/>
<keyword evidence="2" id="KW-1133">Transmembrane helix</keyword>
<protein>
    <submittedName>
        <fullName evidence="3">Uncharacterized protein</fullName>
    </submittedName>
</protein>
<proteinExistence type="predicted"/>
<comment type="caution">
    <text evidence="3">The sequence shown here is derived from an EMBL/GenBank/DDBJ whole genome shotgun (WGS) entry which is preliminary data.</text>
</comment>
<keyword evidence="2" id="KW-0812">Transmembrane</keyword>
<evidence type="ECO:0000256" key="1">
    <source>
        <dbReference type="SAM" id="MobiDB-lite"/>
    </source>
</evidence>
<dbReference type="EMBL" id="VJMH01002295">
    <property type="protein sequence ID" value="KAF0709301.1"/>
    <property type="molecule type" value="Genomic_DNA"/>
</dbReference>
<feature type="compositionally biased region" description="Polar residues" evidence="1">
    <location>
        <begin position="1"/>
        <end position="27"/>
    </location>
</feature>
<dbReference type="OrthoDB" id="154250at2759"/>
<feature type="transmembrane region" description="Helical" evidence="2">
    <location>
        <begin position="60"/>
        <end position="77"/>
    </location>
</feature>
<organism evidence="3">
    <name type="scientific">Aphanomyces stellatus</name>
    <dbReference type="NCBI Taxonomy" id="120398"/>
    <lineage>
        <taxon>Eukaryota</taxon>
        <taxon>Sar</taxon>
        <taxon>Stramenopiles</taxon>
        <taxon>Oomycota</taxon>
        <taxon>Saprolegniomycetes</taxon>
        <taxon>Saprolegniales</taxon>
        <taxon>Verrucalvaceae</taxon>
        <taxon>Aphanomyces</taxon>
    </lineage>
</organism>
<keyword evidence="2" id="KW-0472">Membrane</keyword>
<evidence type="ECO:0000313" key="3">
    <source>
        <dbReference type="EMBL" id="KAF0709301.1"/>
    </source>
</evidence>
<feature type="region of interest" description="Disordered" evidence="1">
    <location>
        <begin position="1"/>
        <end position="28"/>
    </location>
</feature>
<evidence type="ECO:0000256" key="2">
    <source>
        <dbReference type="SAM" id="Phobius"/>
    </source>
</evidence>
<name>A0A6A4ZKQ5_9STRA</name>
<sequence length="793" mass="86887">MVPVSNSTRGSQAGICTTNHTSRSQTDPVVRGGTFVMSEALATENVPPSPPKNLELMRRCVVAFVVLQVIWALVMPIKNVVIIPFPSFRNDDLSTLSEPYTGFNASVNVTYTGPQVQALLQKVLTISLDNPQVRAIFEHASDFAIDQLGQVLSPEDHATFAQYYSLVIQTSEFPGGVFTPRTDTIVSVQPDGSKQTYTIGCSANYNVLHGTTCVDNNGNPCDDIAWGKVPRTLTLQDVDFTSFLNDTGWGNSIGLLGLVEYFNYYMRLVFAKQSWAAVVSTGNIKTGFVQLSPDANQYIVEVPLIFSVATQSSRVIAQNSTTIWNCMASELLLGEVYVANYTLGVIQTALIQRNNLYNASALVNVSSVVTSRALVVLNGRIRITSGAGFTGFRDTIKSLGNTVMTHTKISTNNIKGDRPMTGARLIGSSMRNVIYMGNYPNIYYSVLKRAPNGSDYNFMWSAIGGMFAGFNGFKFDFIHNTMTNFKLAERPPSAGTGYARDWYADEAAIATWYAQYERQRGTNNFIDMAANRLGAISTSTISGLETICYQALFKRIAQITWLITLTLHPTAEHLAFQSVDGTSTPQLVFFKQMLINEMLGEDTYGYRVHVPFYPTNISANHGTAWPLVPLLSGLILQHGVPAILTQLKTNMNSTFLSLVGFQNGAFDFYDINSCPLGATLVGGNAVTSADTAQSAYNKLYQPLSLLLGDILAAVGGLRTRMESELGQSIQARREYLNDTRTSSIFKYEGPPVYWTHSPLSVGLMRLSTQVSPDDAVVAEVKSSLVCYDVLETR</sequence>
<accession>A0A6A4ZKQ5</accession>
<reference evidence="3" key="1">
    <citation type="submission" date="2019-06" db="EMBL/GenBank/DDBJ databases">
        <title>Genomics analysis of Aphanomyces spp. identifies a new class of oomycete effector associated with host adaptation.</title>
        <authorList>
            <person name="Gaulin E."/>
        </authorList>
    </citation>
    <scope>NUCLEOTIDE SEQUENCE</scope>
    <source>
        <strain evidence="3">CBS 578.67</strain>
    </source>
</reference>